<evidence type="ECO:0000313" key="4">
    <source>
        <dbReference type="EMBL" id="GAA1254852.1"/>
    </source>
</evidence>
<dbReference type="Proteomes" id="UP001500282">
    <property type="component" value="Unassembled WGS sequence"/>
</dbReference>
<keyword evidence="2" id="KW-0996">Nickel insertion</keyword>
<comment type="caution">
    <text evidence="4">The sequence shown here is derived from an EMBL/GenBank/DDBJ whole genome shotgun (WGS) entry which is preliminary data.</text>
</comment>
<dbReference type="HAMAP" id="MF_01384">
    <property type="entry name" value="UreD"/>
    <property type="match status" value="1"/>
</dbReference>
<keyword evidence="1 2" id="KW-0143">Chaperone</keyword>
<reference evidence="4 5" key="1">
    <citation type="journal article" date="2019" name="Int. J. Syst. Evol. Microbiol.">
        <title>The Global Catalogue of Microorganisms (GCM) 10K type strain sequencing project: providing services to taxonomists for standard genome sequencing and annotation.</title>
        <authorList>
            <consortium name="The Broad Institute Genomics Platform"/>
            <consortium name="The Broad Institute Genome Sequencing Center for Infectious Disease"/>
            <person name="Wu L."/>
            <person name="Ma J."/>
        </authorList>
    </citation>
    <scope>NUCLEOTIDE SEQUENCE [LARGE SCALE GENOMIC DNA]</scope>
    <source>
        <strain evidence="4 5">JCM 11448</strain>
    </source>
</reference>
<evidence type="ECO:0000256" key="3">
    <source>
        <dbReference type="SAM" id="MobiDB-lite"/>
    </source>
</evidence>
<comment type="subunit">
    <text evidence="2">UreD, UreF and UreG form a complex that acts as a GTP-hydrolysis-dependent molecular chaperone, activating the urease apoprotein by helping to assemble the nickel containing metallocenter of UreC. The UreE protein probably delivers the nickel.</text>
</comment>
<evidence type="ECO:0000256" key="1">
    <source>
        <dbReference type="ARBA" id="ARBA00023186"/>
    </source>
</evidence>
<comment type="similarity">
    <text evidence="2">Belongs to the UreD family.</text>
</comment>
<gene>
    <name evidence="2" type="primary">ureD</name>
    <name evidence="4" type="ORF">GCM10009579_10970</name>
</gene>
<protein>
    <recommendedName>
        <fullName evidence="2">Urease accessory protein UreD</fullName>
    </recommendedName>
</protein>
<dbReference type="Pfam" id="PF01774">
    <property type="entry name" value="UreD"/>
    <property type="match status" value="1"/>
</dbReference>
<evidence type="ECO:0000313" key="5">
    <source>
        <dbReference type="Proteomes" id="UP001500282"/>
    </source>
</evidence>
<evidence type="ECO:0000256" key="2">
    <source>
        <dbReference type="HAMAP-Rule" id="MF_01384"/>
    </source>
</evidence>
<feature type="region of interest" description="Disordered" evidence="3">
    <location>
        <begin position="1"/>
        <end position="42"/>
    </location>
</feature>
<sequence>MTPAPDAAPGASGAPPHSAPRPPGRAPEREAPDARCGPAASATTAASGAAAASATTVASRAAGASPAPAGTSATTGIPGTRVRATARLVAEADGRGGTALPVLAGDGPLALRRTRGMGGEACVTVVGAMSAPLGGDRIAIEATVGPGARLRIGSAAATIALPGRAAGPAHYEIRLTVADGATLHWLPEPLISAHGSELLMTTRIELAPTARLVFREEQILGRTGESPGHLTSRLTVHRAGRPLLDQELAHGPGAPGWDGGAVLGGHRAVGQLLVVDPAHDARPITPRGLAETAVLTPLTGPAALATAVAPDALHLRRALDAAVTAVG</sequence>
<accession>A0ABN1WMY0</accession>
<keyword evidence="5" id="KW-1185">Reference proteome</keyword>
<organism evidence="4 5">
    <name type="scientific">Streptomyces javensis</name>
    <dbReference type="NCBI Taxonomy" id="114698"/>
    <lineage>
        <taxon>Bacteria</taxon>
        <taxon>Bacillati</taxon>
        <taxon>Actinomycetota</taxon>
        <taxon>Actinomycetes</taxon>
        <taxon>Kitasatosporales</taxon>
        <taxon>Streptomycetaceae</taxon>
        <taxon>Streptomyces</taxon>
        <taxon>Streptomyces violaceusniger group</taxon>
    </lineage>
</organism>
<proteinExistence type="inferred from homology"/>
<dbReference type="InterPro" id="IPR002669">
    <property type="entry name" value="UreD"/>
</dbReference>
<keyword evidence="2" id="KW-0963">Cytoplasm</keyword>
<comment type="subcellular location">
    <subcellularLocation>
        <location evidence="2">Cytoplasm</location>
    </subcellularLocation>
</comment>
<comment type="function">
    <text evidence="2">Required for maturation of urease via the functional incorporation of the urease nickel metallocenter.</text>
</comment>
<dbReference type="EMBL" id="BAAAIH010000004">
    <property type="protein sequence ID" value="GAA1254852.1"/>
    <property type="molecule type" value="Genomic_DNA"/>
</dbReference>
<name>A0ABN1WMY0_9ACTN</name>
<feature type="compositionally biased region" description="Low complexity" evidence="3">
    <location>
        <begin position="1"/>
        <end position="16"/>
    </location>
</feature>